<dbReference type="PANTHER" id="PTHR30566:SF5">
    <property type="entry name" value="MECHANOSENSITIVE ION CHANNEL PROTEIN 1, MITOCHONDRIAL-RELATED"/>
    <property type="match status" value="1"/>
</dbReference>
<evidence type="ECO:0000256" key="7">
    <source>
        <dbReference type="SAM" id="Phobius"/>
    </source>
</evidence>
<keyword evidence="5 7" id="KW-1133">Transmembrane helix</keyword>
<evidence type="ECO:0000256" key="8">
    <source>
        <dbReference type="SAM" id="SignalP"/>
    </source>
</evidence>
<keyword evidence="3" id="KW-1003">Cell membrane</keyword>
<dbReference type="Gene3D" id="1.10.287.1260">
    <property type="match status" value="1"/>
</dbReference>
<dbReference type="Proteomes" id="UP000014461">
    <property type="component" value="Unassembled WGS sequence"/>
</dbReference>
<comment type="similarity">
    <text evidence="2">Belongs to the MscS (TC 1.A.23) family.</text>
</comment>
<evidence type="ECO:0000313" key="10">
    <source>
        <dbReference type="EMBL" id="GAD03132.1"/>
    </source>
</evidence>
<proteinExistence type="inferred from homology"/>
<dbReference type="STRING" id="1331007.AALB_3212"/>
<keyword evidence="6 7" id="KW-0472">Membrane</keyword>
<dbReference type="SUPFAM" id="SSF82861">
    <property type="entry name" value="Mechanosensitive channel protein MscS (YggB), transmembrane region"/>
    <property type="match status" value="1"/>
</dbReference>
<evidence type="ECO:0000313" key="11">
    <source>
        <dbReference type="Proteomes" id="UP000014461"/>
    </source>
</evidence>
<comment type="caution">
    <text evidence="10">The sequence shown here is derived from an EMBL/GenBank/DDBJ whole genome shotgun (WGS) entry which is preliminary data.</text>
</comment>
<dbReference type="InterPro" id="IPR006685">
    <property type="entry name" value="MscS_channel_2nd"/>
</dbReference>
<evidence type="ECO:0000256" key="4">
    <source>
        <dbReference type="ARBA" id="ARBA00022692"/>
    </source>
</evidence>
<evidence type="ECO:0000256" key="5">
    <source>
        <dbReference type="ARBA" id="ARBA00022989"/>
    </source>
</evidence>
<dbReference type="RefSeq" id="WP_016402899.1">
    <property type="nucleotide sequence ID" value="NZ_BARX01000023.1"/>
</dbReference>
<gene>
    <name evidence="10" type="ORF">AALB_3212</name>
</gene>
<keyword evidence="8" id="KW-0732">Signal</keyword>
<dbReference type="SUPFAM" id="SSF82689">
    <property type="entry name" value="Mechanosensitive channel protein MscS (YggB), C-terminal domain"/>
    <property type="match status" value="1"/>
</dbReference>
<dbReference type="EMBL" id="BARX01000023">
    <property type="protein sequence ID" value="GAD03132.1"/>
    <property type="molecule type" value="Genomic_DNA"/>
</dbReference>
<dbReference type="OrthoDB" id="9799209at2"/>
<sequence length="610" mass="69435">MTRLLIAITLLSLSVSTMASAASTEDPVSAQRSIDLSSPQQTLDSFLRSSKQVISAWRSEQFNSLEGQIAFYQASKALDLSTTANRNRNVVVMEKIVLLREILNRIESRESVQFTPLPADEAGLKSRWRISGTDLIIEKQLEGFRAGQYLFSALSVNRLSHQYFLFAISEKQNLAHQDLYQEFILNPGPLLSRSLVMSLPAWSQELLAGLPIWQWIMLLSMSLVSFKAIRFSFLLGQLWNARFNNSKRHWQFGKQLALIFNISWMMLFSKIIDDGIWLYGMVYQISSSLILSVQFVLVAWFVLSIFIYIAILITTKKYQDTPLESSPDSSLILVLAKILGGITIVLLGLYVLEFMGVSISPLVAGLGVGGLAIALAIRPLLENLINGLTLYADGGIKIGELCRYGDKNLYGVIENIGLRATRIRTLERSVITIPNSEFANMEIDNLERRDRRRMEHILKLRPEISVEQLQVLLVNLRRDFLRHPKVEEEPTRVRFMGLGSYSLNVSIVLYIRCRDHDEFMALQEDLLFMLYKAVDQVGAKLAFSTQHQYAGKLKTIEAEQVLKAQQTVQKWHDEESFPFPNFSYSYRYEIKDTSIFPVLTSAVRKDSQFN</sequence>
<dbReference type="Pfam" id="PF00924">
    <property type="entry name" value="MS_channel_2nd"/>
    <property type="match status" value="1"/>
</dbReference>
<dbReference type="GO" id="GO:0008381">
    <property type="term" value="F:mechanosensitive monoatomic ion channel activity"/>
    <property type="evidence" value="ECO:0007669"/>
    <property type="project" value="UniProtKB-ARBA"/>
</dbReference>
<feature type="transmembrane region" description="Helical" evidence="7">
    <location>
        <begin position="331"/>
        <end position="352"/>
    </location>
</feature>
<feature type="transmembrane region" description="Helical" evidence="7">
    <location>
        <begin position="212"/>
        <end position="235"/>
    </location>
</feature>
<dbReference type="InterPro" id="IPR023408">
    <property type="entry name" value="MscS_beta-dom_sf"/>
</dbReference>
<dbReference type="SUPFAM" id="SSF50182">
    <property type="entry name" value="Sm-like ribonucleoproteins"/>
    <property type="match status" value="1"/>
</dbReference>
<dbReference type="GO" id="GO:0005886">
    <property type="term" value="C:plasma membrane"/>
    <property type="evidence" value="ECO:0007669"/>
    <property type="project" value="UniProtKB-SubCell"/>
</dbReference>
<reference evidence="10" key="1">
    <citation type="journal article" date="2013" name="Genome Announc.">
        <title>Draft Genome Sequence of Agarivorans albus Strain MKT 106T, an Agarolytic Marine Bacterium.</title>
        <authorList>
            <person name="Yasuike M."/>
            <person name="Nakamura Y."/>
            <person name="Kai W."/>
            <person name="Fujiwara A."/>
            <person name="Fukui Y."/>
            <person name="Satomi M."/>
            <person name="Sano M."/>
        </authorList>
    </citation>
    <scope>NUCLEOTIDE SEQUENCE [LARGE SCALE GENOMIC DNA]</scope>
</reference>
<evidence type="ECO:0000256" key="3">
    <source>
        <dbReference type="ARBA" id="ARBA00022475"/>
    </source>
</evidence>
<dbReference type="InterPro" id="IPR011014">
    <property type="entry name" value="MscS_channel_TM-2"/>
</dbReference>
<dbReference type="Gene3D" id="2.30.30.60">
    <property type="match status" value="1"/>
</dbReference>
<dbReference type="InterPro" id="IPR010920">
    <property type="entry name" value="LSM_dom_sf"/>
</dbReference>
<keyword evidence="4 7" id="KW-0812">Transmembrane</keyword>
<feature type="domain" description="Mechanosensitive ion channel MscS" evidence="9">
    <location>
        <begin position="380"/>
        <end position="448"/>
    </location>
</feature>
<dbReference type="PANTHER" id="PTHR30566">
    <property type="entry name" value="YNAI-RELATED MECHANOSENSITIVE ION CHANNEL"/>
    <property type="match status" value="1"/>
</dbReference>
<organism evidence="10 11">
    <name type="scientific">Agarivorans albus MKT 106</name>
    <dbReference type="NCBI Taxonomy" id="1331007"/>
    <lineage>
        <taxon>Bacteria</taxon>
        <taxon>Pseudomonadati</taxon>
        <taxon>Pseudomonadota</taxon>
        <taxon>Gammaproteobacteria</taxon>
        <taxon>Alteromonadales</taxon>
        <taxon>Alteromonadaceae</taxon>
        <taxon>Agarivorans</taxon>
    </lineage>
</organism>
<feature type="chain" id="PRO_5004488218" evidence="8">
    <location>
        <begin position="22"/>
        <end position="610"/>
    </location>
</feature>
<name>R9PP09_AGAAL</name>
<evidence type="ECO:0000259" key="9">
    <source>
        <dbReference type="Pfam" id="PF00924"/>
    </source>
</evidence>
<keyword evidence="11" id="KW-1185">Reference proteome</keyword>
<comment type="subcellular location">
    <subcellularLocation>
        <location evidence="1">Cell membrane</location>
        <topology evidence="1">Multi-pass membrane protein</topology>
    </subcellularLocation>
</comment>
<dbReference type="AlphaFoldDB" id="R9PP09"/>
<evidence type="ECO:0000256" key="2">
    <source>
        <dbReference type="ARBA" id="ARBA00008017"/>
    </source>
</evidence>
<feature type="signal peptide" evidence="8">
    <location>
        <begin position="1"/>
        <end position="21"/>
    </location>
</feature>
<evidence type="ECO:0000256" key="1">
    <source>
        <dbReference type="ARBA" id="ARBA00004651"/>
    </source>
</evidence>
<protein>
    <submittedName>
        <fullName evidence="10">Potassium efflux system KefA protein</fullName>
    </submittedName>
</protein>
<dbReference type="InterPro" id="IPR011066">
    <property type="entry name" value="MscS_channel_C_sf"/>
</dbReference>
<accession>R9PP09</accession>
<dbReference type="Gene3D" id="3.30.70.100">
    <property type="match status" value="1"/>
</dbReference>
<evidence type="ECO:0000256" key="6">
    <source>
        <dbReference type="ARBA" id="ARBA00023136"/>
    </source>
</evidence>
<feature type="transmembrane region" description="Helical" evidence="7">
    <location>
        <begin position="285"/>
        <end position="311"/>
    </location>
</feature>
<feature type="transmembrane region" description="Helical" evidence="7">
    <location>
        <begin position="358"/>
        <end position="377"/>
    </location>
</feature>